<gene>
    <name evidence="1" type="ORF">METZ01_LOCUS15538</name>
</gene>
<dbReference type="EMBL" id="UINC01000887">
    <property type="protein sequence ID" value="SUZ62684.1"/>
    <property type="molecule type" value="Genomic_DNA"/>
</dbReference>
<organism evidence="1">
    <name type="scientific">marine metagenome</name>
    <dbReference type="NCBI Taxonomy" id="408172"/>
    <lineage>
        <taxon>unclassified sequences</taxon>
        <taxon>metagenomes</taxon>
        <taxon>ecological metagenomes</taxon>
    </lineage>
</organism>
<name>A0A381P7V1_9ZZZZ</name>
<evidence type="ECO:0000313" key="1">
    <source>
        <dbReference type="EMBL" id="SUZ62684.1"/>
    </source>
</evidence>
<dbReference type="AlphaFoldDB" id="A0A381P7V1"/>
<sequence>MVISRKFSFLGLFFVVVVVIYGKDTKTDSVVTAPRNFVPVDQYEELKYEQGYWTNRIFHPREFYEEIPLIPLEVRYGLGFNGGGSTFDQMKSGWIEYEDPSVEEFDGGLWNARVGHQLELDVLKTNLSYFLLKTSWADIHTGLNFKYSSIFSPEAIPDTSWGEKRVSWGVGDKFFSPLLLELGISNSINIQWYDSWLIHLRYTYGLATGTFYQSAESYDKSPNGWGPSTSFSIGFRYALNPGSENQYLLGADFKHSYTKIDRISDPDDLTPISRFDLANYGLFFTLSVSKGGKKTVGDIGKEYYYHRDFISAKENLEEFIIRYPLHSNLYRAEKYIEECRKKIPIQLARAGMNFDERHLTGKALEKYRQARKLTLDVNLLAGLDDRISQIARKYMYDAERMIVRGQNDSALTIIVKTAAYSEEARKSIPYFRAKIYLTEGKKAMQSGFFMNALDLFEKSLLQDQEMNIEVELLRYEIATMLVNQANQAEDIAAIQLVIKSLEDAKNITGNLGEDNENTLKALKEKVIRLEEISIQKDIDRRMADEREKREERLRPTIQIGMTIPQVQEILGEPMEIIHKTNKKGEDMQLWLYGSDVDTVLQLSFLEFILFKIERG</sequence>
<accession>A0A381P7V1</accession>
<reference evidence="1" key="1">
    <citation type="submission" date="2018-05" db="EMBL/GenBank/DDBJ databases">
        <authorList>
            <person name="Lanie J.A."/>
            <person name="Ng W.-L."/>
            <person name="Kazmierczak K.M."/>
            <person name="Andrzejewski T.M."/>
            <person name="Davidsen T.M."/>
            <person name="Wayne K.J."/>
            <person name="Tettelin H."/>
            <person name="Glass J.I."/>
            <person name="Rusch D."/>
            <person name="Podicherti R."/>
            <person name="Tsui H.-C.T."/>
            <person name="Winkler M.E."/>
        </authorList>
    </citation>
    <scope>NUCLEOTIDE SEQUENCE</scope>
</reference>
<proteinExistence type="predicted"/>
<protein>
    <submittedName>
        <fullName evidence="1">Uncharacterized protein</fullName>
    </submittedName>
</protein>